<reference evidence="1 2" key="1">
    <citation type="journal article" date="2015" name="Genome Biol.">
        <title>Comparative genomics of Steinernema reveals deeply conserved gene regulatory networks.</title>
        <authorList>
            <person name="Dillman A.R."/>
            <person name="Macchietto M."/>
            <person name="Porter C.F."/>
            <person name="Rogers A."/>
            <person name="Williams B."/>
            <person name="Antoshechkin I."/>
            <person name="Lee M.M."/>
            <person name="Goodwin Z."/>
            <person name="Lu X."/>
            <person name="Lewis E.E."/>
            <person name="Goodrich-Blair H."/>
            <person name="Stock S.P."/>
            <person name="Adams B.J."/>
            <person name="Sternberg P.W."/>
            <person name="Mortazavi A."/>
        </authorList>
    </citation>
    <scope>NUCLEOTIDE SEQUENCE [LARGE SCALE GENOMIC DNA]</scope>
    <source>
        <strain evidence="1 2">ALL</strain>
    </source>
</reference>
<evidence type="ECO:0000313" key="1">
    <source>
        <dbReference type="EMBL" id="TKR75677.1"/>
    </source>
</evidence>
<dbReference type="Proteomes" id="UP000298663">
    <property type="component" value="Unassembled WGS sequence"/>
</dbReference>
<keyword evidence="2" id="KW-1185">Reference proteome</keyword>
<dbReference type="AlphaFoldDB" id="A0A4U5MZP6"/>
<organism evidence="1 2">
    <name type="scientific">Steinernema carpocapsae</name>
    <name type="common">Entomopathogenic nematode</name>
    <dbReference type="NCBI Taxonomy" id="34508"/>
    <lineage>
        <taxon>Eukaryota</taxon>
        <taxon>Metazoa</taxon>
        <taxon>Ecdysozoa</taxon>
        <taxon>Nematoda</taxon>
        <taxon>Chromadorea</taxon>
        <taxon>Rhabditida</taxon>
        <taxon>Tylenchina</taxon>
        <taxon>Panagrolaimomorpha</taxon>
        <taxon>Strongyloidoidea</taxon>
        <taxon>Steinernematidae</taxon>
        <taxon>Steinernema</taxon>
    </lineage>
</organism>
<gene>
    <name evidence="1" type="ORF">L596_016932</name>
</gene>
<dbReference type="STRING" id="34508.A0A4U5MZP6"/>
<sequence length="280" mass="31973">MTPRKRFCLAGPSSSSDPISSASLVAAHFLDGIRNLELEMEHLETGIHQALLKKLNERDMKYLYDTKKLQAGIEWTRDDIDDEFATDDSSLRKELEGREHELLESLLNECDERKKQIEKDSNCDSFMLNGSAVQYPISKKFLRNRRGHDLTPDKRKLPKTPGTVVCLLSEAEIAQDVRDINKVLPRDEIPRTHTQTEFLDTKRIKKVNVDSQRVSVDGKLFYRGQNLVVETANYGRFPALLQSIVEKVAHFKSTLPGDTRMVMATQDDLECGRVVIKKRS</sequence>
<name>A0A4U5MZP6_STECR</name>
<protein>
    <submittedName>
        <fullName evidence="1">Uncharacterized protein</fullName>
    </submittedName>
</protein>
<dbReference type="EMBL" id="AZBU02000005">
    <property type="protein sequence ID" value="TKR75677.1"/>
    <property type="molecule type" value="Genomic_DNA"/>
</dbReference>
<dbReference type="OrthoDB" id="70376at2759"/>
<evidence type="ECO:0000313" key="2">
    <source>
        <dbReference type="Proteomes" id="UP000298663"/>
    </source>
</evidence>
<accession>A0A4U5MZP6</accession>
<reference evidence="1 2" key="2">
    <citation type="journal article" date="2019" name="G3 (Bethesda)">
        <title>Hybrid Assembly of the Genome of the Entomopathogenic Nematode Steinernema carpocapsae Identifies the X-Chromosome.</title>
        <authorList>
            <person name="Serra L."/>
            <person name="Macchietto M."/>
            <person name="Macias-Munoz A."/>
            <person name="McGill C.J."/>
            <person name="Rodriguez I.M."/>
            <person name="Rodriguez B."/>
            <person name="Murad R."/>
            <person name="Mortazavi A."/>
        </authorList>
    </citation>
    <scope>NUCLEOTIDE SEQUENCE [LARGE SCALE GENOMIC DNA]</scope>
    <source>
        <strain evidence="1 2">ALL</strain>
    </source>
</reference>
<proteinExistence type="predicted"/>
<comment type="caution">
    <text evidence="1">The sequence shown here is derived from an EMBL/GenBank/DDBJ whole genome shotgun (WGS) entry which is preliminary data.</text>
</comment>